<evidence type="ECO:0000256" key="7">
    <source>
        <dbReference type="PROSITE-ProRule" id="PRU00117"/>
    </source>
</evidence>
<dbReference type="HOGENOM" id="CLU_131906_0_0_2"/>
<comment type="similarity">
    <text evidence="6">Belongs to the NusA family.</text>
</comment>
<feature type="domain" description="KH type-2" evidence="8">
    <location>
        <begin position="15"/>
        <end position="85"/>
    </location>
</feature>
<evidence type="ECO:0000259" key="8">
    <source>
        <dbReference type="Pfam" id="PF07650"/>
    </source>
</evidence>
<dbReference type="AlphaFoldDB" id="N0BEL7"/>
<dbReference type="RefSeq" id="WP_015590316.1">
    <property type="nucleotide sequence ID" value="NC_021169.1"/>
</dbReference>
<evidence type="ECO:0000256" key="1">
    <source>
        <dbReference type="ARBA" id="ARBA00022472"/>
    </source>
</evidence>
<dbReference type="Gene3D" id="3.30.300.20">
    <property type="match status" value="2"/>
</dbReference>
<evidence type="ECO:0000256" key="6">
    <source>
        <dbReference type="HAMAP-Rule" id="MF_00945"/>
    </source>
</evidence>
<dbReference type="CDD" id="cd22530">
    <property type="entry name" value="KH-II_NusA_arch_rpt1"/>
    <property type="match status" value="1"/>
</dbReference>
<evidence type="ECO:0000256" key="4">
    <source>
        <dbReference type="ARBA" id="ARBA00023015"/>
    </source>
</evidence>
<evidence type="ECO:0000313" key="10">
    <source>
        <dbReference type="Proteomes" id="UP000013307"/>
    </source>
</evidence>
<dbReference type="InterPro" id="IPR030842">
    <property type="entry name" value="TF_NusA_bacterial"/>
</dbReference>
<dbReference type="KEGG" id="ast:Asulf_00699"/>
<dbReference type="GO" id="GO:0031564">
    <property type="term" value="P:transcription antitermination"/>
    <property type="evidence" value="ECO:0007669"/>
    <property type="project" value="InterPro"/>
</dbReference>
<keyword evidence="5 6" id="KW-0804">Transcription</keyword>
<dbReference type="STRING" id="387631.Asulf_00699"/>
<dbReference type="OrthoDB" id="4116at2157"/>
<dbReference type="InterPro" id="IPR004044">
    <property type="entry name" value="KH_dom_type_2"/>
</dbReference>
<dbReference type="NCBIfam" id="TIGR01952">
    <property type="entry name" value="nusA_arch"/>
    <property type="match status" value="1"/>
</dbReference>
<dbReference type="PANTHER" id="PTHR22648">
    <property type="entry name" value="TRANSCRIPTION TERMINATION FACTOR NUSA"/>
    <property type="match status" value="1"/>
</dbReference>
<reference evidence="9 10" key="1">
    <citation type="journal article" date="2013" name="Genome Announc.">
        <title>Complete Genome Sequence of the Thermophilic and Facultatively Chemolithoautotrophic Sulfate Reducer Archaeoglobus sulfaticallidus Strain PM70-1T.</title>
        <authorList>
            <person name="Stokke R."/>
            <person name="Hocking W.P."/>
            <person name="Steinsbu B.O."/>
            <person name="Steen I.H."/>
        </authorList>
    </citation>
    <scope>NUCLEOTIDE SEQUENCE [LARGE SCALE GENOMIC DNA]</scope>
    <source>
        <strain evidence="9">PM70-1</strain>
    </source>
</reference>
<dbReference type="CDD" id="cd22531">
    <property type="entry name" value="KH-II_NusA_arch_rpt2"/>
    <property type="match status" value="1"/>
</dbReference>
<dbReference type="InterPro" id="IPR015946">
    <property type="entry name" value="KH_dom-like_a/b"/>
</dbReference>
<dbReference type="eggNOG" id="arCOG01760">
    <property type="taxonomic scope" value="Archaea"/>
</dbReference>
<keyword evidence="3 7" id="KW-0694">RNA-binding</keyword>
<dbReference type="EMBL" id="CP005290">
    <property type="protein sequence ID" value="AGK60717.1"/>
    <property type="molecule type" value="Genomic_DNA"/>
</dbReference>
<evidence type="ECO:0000256" key="5">
    <source>
        <dbReference type="ARBA" id="ARBA00023163"/>
    </source>
</evidence>
<dbReference type="PROSITE" id="PS50084">
    <property type="entry name" value="KH_TYPE_1"/>
    <property type="match status" value="2"/>
</dbReference>
<protein>
    <recommendedName>
        <fullName evidence="6">Probable transcription termination protein NusA</fullName>
    </recommendedName>
</protein>
<evidence type="ECO:0000313" key="9">
    <source>
        <dbReference type="EMBL" id="AGK60717.1"/>
    </source>
</evidence>
<dbReference type="HAMAP" id="MF_00945_A">
    <property type="entry name" value="NusA_A"/>
    <property type="match status" value="1"/>
</dbReference>
<comment type="function">
    <text evidence="6">Participates in transcription termination.</text>
</comment>
<dbReference type="SUPFAM" id="SSF54814">
    <property type="entry name" value="Prokaryotic type KH domain (KH-domain type II)"/>
    <property type="match status" value="2"/>
</dbReference>
<keyword evidence="1 6" id="KW-0806">Transcription termination</keyword>
<dbReference type="Pfam" id="PF07650">
    <property type="entry name" value="KH_2"/>
    <property type="match status" value="1"/>
</dbReference>
<name>N0BEL7_9EURY</name>
<keyword evidence="2 6" id="KW-0963">Cytoplasm</keyword>
<organism evidence="9 10">
    <name type="scientific">Archaeoglobus sulfaticallidus PM70-1</name>
    <dbReference type="NCBI Taxonomy" id="387631"/>
    <lineage>
        <taxon>Archaea</taxon>
        <taxon>Methanobacteriati</taxon>
        <taxon>Methanobacteriota</taxon>
        <taxon>Archaeoglobi</taxon>
        <taxon>Archaeoglobales</taxon>
        <taxon>Archaeoglobaceae</taxon>
        <taxon>Archaeoglobus</taxon>
    </lineage>
</organism>
<dbReference type="InterPro" id="IPR010212">
    <property type="entry name" value="NusA_arc"/>
</dbReference>
<dbReference type="GO" id="GO:0005829">
    <property type="term" value="C:cytosol"/>
    <property type="evidence" value="ECO:0007669"/>
    <property type="project" value="TreeGrafter"/>
</dbReference>
<dbReference type="GO" id="GO:0003723">
    <property type="term" value="F:RNA binding"/>
    <property type="evidence" value="ECO:0007669"/>
    <property type="project" value="UniProtKB-UniRule"/>
</dbReference>
<evidence type="ECO:0000256" key="3">
    <source>
        <dbReference type="ARBA" id="ARBA00022884"/>
    </source>
</evidence>
<gene>
    <name evidence="6" type="primary">nusA</name>
    <name evidence="9" type="ORF">Asulf_00699</name>
</gene>
<keyword evidence="10" id="KW-1185">Reference proteome</keyword>
<accession>N0BEL7</accession>
<dbReference type="GeneID" id="15392342"/>
<comment type="subcellular location">
    <subcellularLocation>
        <location evidence="6">Cytoplasm</location>
    </subcellularLocation>
</comment>
<sequence>MGLKLSTESIRFLTLFESLTGASVKDCLVQEDKVVFVVKKGDMGTAIGKGGINIERTREIIGKKIEVVEYSDDPVEFIVNIFKPINITVKIQEKDDKKIAIINVNPQLKGLVIGKGGKNINKAKELAKRHHNIESIIVK</sequence>
<dbReference type="PANTHER" id="PTHR22648:SF0">
    <property type="entry name" value="TRANSCRIPTION TERMINATION_ANTITERMINATION PROTEIN NUSA"/>
    <property type="match status" value="1"/>
</dbReference>
<proteinExistence type="inferred from homology"/>
<dbReference type="GO" id="GO:0006353">
    <property type="term" value="P:DNA-templated transcription termination"/>
    <property type="evidence" value="ECO:0007669"/>
    <property type="project" value="UniProtKB-UniRule"/>
</dbReference>
<dbReference type="Proteomes" id="UP000013307">
    <property type="component" value="Chromosome"/>
</dbReference>
<keyword evidence="4 6" id="KW-0805">Transcription regulation</keyword>
<dbReference type="InterPro" id="IPR009019">
    <property type="entry name" value="KH_sf_prok-type"/>
</dbReference>
<evidence type="ECO:0000256" key="2">
    <source>
        <dbReference type="ARBA" id="ARBA00022490"/>
    </source>
</evidence>